<protein>
    <recommendedName>
        <fullName evidence="6">Immunoglobulin subtype domain-containing protein</fullName>
    </recommendedName>
</protein>
<dbReference type="GO" id="GO:0004888">
    <property type="term" value="F:transmembrane signaling receptor activity"/>
    <property type="evidence" value="ECO:0007669"/>
    <property type="project" value="TreeGrafter"/>
</dbReference>
<dbReference type="PANTHER" id="PTHR11860:SF87">
    <property type="entry name" value="CMRF35-LIKE MOLECULE 8"/>
    <property type="match status" value="1"/>
</dbReference>
<proteinExistence type="predicted"/>
<dbReference type="Gene3D" id="2.60.40.10">
    <property type="entry name" value="Immunoglobulins"/>
    <property type="match status" value="1"/>
</dbReference>
<reference evidence="4" key="1">
    <citation type="submission" date="2025-08" db="UniProtKB">
        <authorList>
            <consortium name="Ensembl"/>
        </authorList>
    </citation>
    <scope>IDENTIFICATION</scope>
</reference>
<comment type="subcellular location">
    <subcellularLocation>
        <location evidence="1">Membrane</location>
    </subcellularLocation>
</comment>
<evidence type="ECO:0000313" key="5">
    <source>
        <dbReference type="Proteomes" id="UP000694389"/>
    </source>
</evidence>
<evidence type="ECO:0000256" key="1">
    <source>
        <dbReference type="ARBA" id="ARBA00004370"/>
    </source>
</evidence>
<evidence type="ECO:0000256" key="2">
    <source>
        <dbReference type="ARBA" id="ARBA00022692"/>
    </source>
</evidence>
<evidence type="ECO:0008006" key="6">
    <source>
        <dbReference type="Google" id="ProtNLM"/>
    </source>
</evidence>
<keyword evidence="2" id="KW-0812">Transmembrane</keyword>
<evidence type="ECO:0000313" key="4">
    <source>
        <dbReference type="Ensembl" id="ENSDLAP00005064758.1"/>
    </source>
</evidence>
<dbReference type="AlphaFoldDB" id="A0A8P4FWF9"/>
<dbReference type="SUPFAM" id="SSF48726">
    <property type="entry name" value="Immunoglobulin"/>
    <property type="match status" value="1"/>
</dbReference>
<dbReference type="InterPro" id="IPR013783">
    <property type="entry name" value="Ig-like_fold"/>
</dbReference>
<dbReference type="InterPro" id="IPR050671">
    <property type="entry name" value="CD300_family_receptors"/>
</dbReference>
<accession>A0A8P4FWF9</accession>
<name>A0A8P4FWF9_DICLA</name>
<keyword evidence="5" id="KW-1185">Reference proteome</keyword>
<dbReference type="Ensembl" id="ENSDLAT00005074332.1">
    <property type="protein sequence ID" value="ENSDLAP00005064758.1"/>
    <property type="gene ID" value="ENSDLAG00005027131.1"/>
</dbReference>
<dbReference type="PANTHER" id="PTHR11860">
    <property type="entry name" value="POLYMERIC-IMMUNOGLOBULIN RECEPTOR"/>
    <property type="match status" value="1"/>
</dbReference>
<keyword evidence="3" id="KW-0472">Membrane</keyword>
<sequence length="138" mass="15454">MFPLFPRVALSVVVVKPLNIDGRVGTSVTFKCSDWNGWTNVKYHVKYLCADPCSRAIIKAAFKETVRKNRIELTNSAEGLFVTFIHLQKSDSKKYYCAVERTGPDSYIELRSLGFPTETHSTDAFPQLVCGSFHSSGL</sequence>
<dbReference type="InterPro" id="IPR036179">
    <property type="entry name" value="Ig-like_dom_sf"/>
</dbReference>
<evidence type="ECO:0000256" key="3">
    <source>
        <dbReference type="ARBA" id="ARBA00023136"/>
    </source>
</evidence>
<dbReference type="GeneTree" id="ENSGT00940000177686"/>
<dbReference type="GO" id="GO:0005886">
    <property type="term" value="C:plasma membrane"/>
    <property type="evidence" value="ECO:0007669"/>
    <property type="project" value="TreeGrafter"/>
</dbReference>
<dbReference type="Proteomes" id="UP000694389">
    <property type="component" value="Unassembled WGS sequence"/>
</dbReference>
<organism evidence="4 5">
    <name type="scientific">Dicentrarchus labrax</name>
    <name type="common">European seabass</name>
    <name type="synonym">Morone labrax</name>
    <dbReference type="NCBI Taxonomy" id="13489"/>
    <lineage>
        <taxon>Eukaryota</taxon>
        <taxon>Metazoa</taxon>
        <taxon>Chordata</taxon>
        <taxon>Craniata</taxon>
        <taxon>Vertebrata</taxon>
        <taxon>Euteleostomi</taxon>
        <taxon>Actinopterygii</taxon>
        <taxon>Neopterygii</taxon>
        <taxon>Teleostei</taxon>
        <taxon>Neoteleostei</taxon>
        <taxon>Acanthomorphata</taxon>
        <taxon>Eupercaria</taxon>
        <taxon>Moronidae</taxon>
        <taxon>Dicentrarchus</taxon>
    </lineage>
</organism>
<reference evidence="4" key="2">
    <citation type="submission" date="2025-09" db="UniProtKB">
        <authorList>
            <consortium name="Ensembl"/>
        </authorList>
    </citation>
    <scope>IDENTIFICATION</scope>
</reference>